<proteinExistence type="predicted"/>
<keyword evidence="1" id="KW-1133">Transmembrane helix</keyword>
<keyword evidence="1" id="KW-0812">Transmembrane</keyword>
<feature type="transmembrane region" description="Helical" evidence="1">
    <location>
        <begin position="6"/>
        <end position="29"/>
    </location>
</feature>
<keyword evidence="3" id="KW-1185">Reference proteome</keyword>
<feature type="transmembrane region" description="Helical" evidence="1">
    <location>
        <begin position="74"/>
        <end position="95"/>
    </location>
</feature>
<dbReference type="RefSeq" id="WP_169502956.1">
    <property type="nucleotide sequence ID" value="NZ_JABBPN010000001.1"/>
</dbReference>
<keyword evidence="1" id="KW-0472">Membrane</keyword>
<feature type="transmembrane region" description="Helical" evidence="1">
    <location>
        <begin position="50"/>
        <end position="68"/>
    </location>
</feature>
<evidence type="ECO:0000313" key="3">
    <source>
        <dbReference type="Proteomes" id="UP000565468"/>
    </source>
</evidence>
<dbReference type="Pfam" id="PF08570">
    <property type="entry name" value="DUF1761"/>
    <property type="match status" value="1"/>
</dbReference>
<comment type="caution">
    <text evidence="2">The sequence shown here is derived from an EMBL/GenBank/DDBJ whole genome shotgun (WGS) entry which is preliminary data.</text>
</comment>
<evidence type="ECO:0000256" key="1">
    <source>
        <dbReference type="SAM" id="Phobius"/>
    </source>
</evidence>
<organism evidence="2 3">
    <name type="scientific">Paenibacillus lemnae</name>
    <dbReference type="NCBI Taxonomy" id="1330551"/>
    <lineage>
        <taxon>Bacteria</taxon>
        <taxon>Bacillati</taxon>
        <taxon>Bacillota</taxon>
        <taxon>Bacilli</taxon>
        <taxon>Bacillales</taxon>
        <taxon>Paenibacillaceae</taxon>
        <taxon>Paenibacillus</taxon>
    </lineage>
</organism>
<sequence length="130" mass="13996">MIDWGSINYLPVVVGAMIYIVYGGGYYSILLTGKKGDSHGMVPSKGPFKYIYSIIIAWVSSYLLAVLVQSIDSAGVMTGALIGFIIGMIITMVYLKNYLFGLMGKTSFLTAIGDHLVIFTLLGAVHGAFI</sequence>
<dbReference type="InterPro" id="IPR013879">
    <property type="entry name" value="DUF1761"/>
</dbReference>
<name>A0A848M297_PAELE</name>
<dbReference type="Proteomes" id="UP000565468">
    <property type="component" value="Unassembled WGS sequence"/>
</dbReference>
<evidence type="ECO:0000313" key="2">
    <source>
        <dbReference type="EMBL" id="NMO94252.1"/>
    </source>
</evidence>
<dbReference type="AlphaFoldDB" id="A0A848M297"/>
<accession>A0A848M297</accession>
<dbReference type="EMBL" id="JABBPN010000001">
    <property type="protein sequence ID" value="NMO94252.1"/>
    <property type="molecule type" value="Genomic_DNA"/>
</dbReference>
<gene>
    <name evidence="2" type="ORF">HII30_00425</name>
</gene>
<reference evidence="2 3" key="1">
    <citation type="submission" date="2020-04" db="EMBL/GenBank/DDBJ databases">
        <title>Paenibacillus algicola sp. nov., a novel marine bacterium producing alginate lyase.</title>
        <authorList>
            <person name="Huang H."/>
        </authorList>
    </citation>
    <scope>NUCLEOTIDE SEQUENCE [LARGE SCALE GENOMIC DNA]</scope>
    <source>
        <strain evidence="2 3">L7-75</strain>
    </source>
</reference>
<protein>
    <submittedName>
        <fullName evidence="2">DUF1761 domain-containing protein</fullName>
    </submittedName>
</protein>
<feature type="transmembrane region" description="Helical" evidence="1">
    <location>
        <begin position="107"/>
        <end position="129"/>
    </location>
</feature>